<proteinExistence type="predicted"/>
<dbReference type="EMBL" id="CP036532">
    <property type="protein sequence ID" value="QBK30921.1"/>
    <property type="molecule type" value="Genomic_DNA"/>
</dbReference>
<keyword evidence="2" id="KW-1185">Reference proteome</keyword>
<organism evidence="1 2">
    <name type="scientific">Roseitalea porphyridii</name>
    <dbReference type="NCBI Taxonomy" id="1852022"/>
    <lineage>
        <taxon>Bacteria</taxon>
        <taxon>Pseudomonadati</taxon>
        <taxon>Pseudomonadota</taxon>
        <taxon>Alphaproteobacteria</taxon>
        <taxon>Hyphomicrobiales</taxon>
        <taxon>Ahrensiaceae</taxon>
        <taxon>Roseitalea</taxon>
    </lineage>
</organism>
<dbReference type="AlphaFoldDB" id="A0A4P6V0S6"/>
<dbReference type="PANTHER" id="PTHR39327:SF1">
    <property type="entry name" value="BLR5470 PROTEIN"/>
    <property type="match status" value="1"/>
</dbReference>
<evidence type="ECO:0000313" key="2">
    <source>
        <dbReference type="Proteomes" id="UP000293719"/>
    </source>
</evidence>
<dbReference type="OrthoDB" id="7206808at2"/>
<accession>A0A4P6V0S6</accession>
<sequence>MTNTINHARGRACSFTTKPGARRQAASIGVPTAAALAGAVLLGTTLAAQAITMPTGGRTTQPIGHYEFCQRTPGECRPTSEAAPHALDRASWAAMIEVNNHYNTTVLPLTDMQIWGREELWSFPEDVGDCEDFVLAKRHRLKEMGFHPSNLLITVVRQPNGEGHAVLTVRTDRGDFILDNLVGEIADWRDTPYTYLKRQSTRHAGRWENINDSRTRISAR</sequence>
<dbReference type="InterPro" id="IPR010319">
    <property type="entry name" value="Transglutaminase-like_Cys_pept"/>
</dbReference>
<reference evidence="1 2" key="1">
    <citation type="journal article" date="2017" name="Int. J. Syst. Evol. Microbiol.">
        <title>Roseitalea porphyridii gen. nov., sp. nov., isolated from a red alga, and reclassification of Hoeflea suaedae Chung et al. 2013 as Pseudohoeflea suaedae gen. nov., comb. nov.</title>
        <authorList>
            <person name="Hyeon J.W."/>
            <person name="Jeong S.E."/>
            <person name="Baek K."/>
            <person name="Jeon C.O."/>
        </authorList>
    </citation>
    <scope>NUCLEOTIDE SEQUENCE [LARGE SCALE GENOMIC DNA]</scope>
    <source>
        <strain evidence="1 2">MA7-20</strain>
    </source>
</reference>
<dbReference type="GeneID" id="90767657"/>
<protein>
    <submittedName>
        <fullName evidence="1">Transglutaminase</fullName>
    </submittedName>
</protein>
<dbReference type="RefSeq" id="WP_131616604.1">
    <property type="nucleotide sequence ID" value="NZ_CP036532.1"/>
</dbReference>
<dbReference type="Pfam" id="PF06035">
    <property type="entry name" value="Peptidase_C93"/>
    <property type="match status" value="1"/>
</dbReference>
<name>A0A4P6V0S6_9HYPH</name>
<evidence type="ECO:0000313" key="1">
    <source>
        <dbReference type="EMBL" id="QBK30921.1"/>
    </source>
</evidence>
<dbReference type="PANTHER" id="PTHR39327">
    <property type="match status" value="1"/>
</dbReference>
<dbReference type="Proteomes" id="UP000293719">
    <property type="component" value="Chromosome"/>
</dbReference>
<dbReference type="KEGG" id="rpod:E0E05_10145"/>
<dbReference type="Gene3D" id="3.10.620.30">
    <property type="match status" value="1"/>
</dbReference>
<gene>
    <name evidence="1" type="ORF">E0E05_10145</name>
</gene>